<evidence type="ECO:0000256" key="2">
    <source>
        <dbReference type="ARBA" id="ARBA00023125"/>
    </source>
</evidence>
<name>A0ABY5Y134_9BACT</name>
<dbReference type="SMART" id="SM00345">
    <property type="entry name" value="HTH_GNTR"/>
    <property type="match status" value="1"/>
</dbReference>
<evidence type="ECO:0000256" key="1">
    <source>
        <dbReference type="ARBA" id="ARBA00023015"/>
    </source>
</evidence>
<organism evidence="5 6">
    <name type="scientific">Taurinivorans muris</name>
    <dbReference type="NCBI Taxonomy" id="2787751"/>
    <lineage>
        <taxon>Bacteria</taxon>
        <taxon>Pseudomonadati</taxon>
        <taxon>Thermodesulfobacteriota</taxon>
        <taxon>Desulfovibrionia</taxon>
        <taxon>Desulfovibrionales</taxon>
        <taxon>Desulfovibrionaceae</taxon>
        <taxon>Taurinivorans</taxon>
    </lineage>
</organism>
<dbReference type="Proteomes" id="UP001058120">
    <property type="component" value="Chromosome"/>
</dbReference>
<keyword evidence="3" id="KW-0804">Transcription</keyword>
<dbReference type="PROSITE" id="PS50949">
    <property type="entry name" value="HTH_GNTR"/>
    <property type="match status" value="1"/>
</dbReference>
<keyword evidence="1" id="KW-0805">Transcription regulation</keyword>
<dbReference type="PANTHER" id="PTHR43537:SF45">
    <property type="entry name" value="GNTR FAMILY REGULATORY PROTEIN"/>
    <property type="match status" value="1"/>
</dbReference>
<proteinExistence type="predicted"/>
<dbReference type="EMBL" id="CP065938">
    <property type="protein sequence ID" value="UWX05900.1"/>
    <property type="molecule type" value="Genomic_DNA"/>
</dbReference>
<sequence>MGNVKEKLNAEERAYRLLTETIKQSYKPGDFILESSLAIDFGMSRTPISIALNRLVSEGILKKVPKKGSYIPLLEHDDAHNVFSIRKLLEVEALRIVTERNDYYVLSVMNRMLEDSVMALRYDDIKKFVEIDEAFHLFIVKMAYNTYLLEAWKRIFLRCNIYTRYYNSYQSCEDVQENMVLSDHQDIYYAMQNGEVKHATELLGKHIDKVYEDLCRKMKLE</sequence>
<dbReference type="RefSeq" id="WP_334315491.1">
    <property type="nucleotide sequence ID" value="NZ_CP065938.1"/>
</dbReference>
<accession>A0ABY5Y134</accession>
<dbReference type="SUPFAM" id="SSF48008">
    <property type="entry name" value="GntR ligand-binding domain-like"/>
    <property type="match status" value="1"/>
</dbReference>
<gene>
    <name evidence="5" type="ORF">JBF11_00790</name>
</gene>
<dbReference type="InterPro" id="IPR008920">
    <property type="entry name" value="TF_FadR/GntR_C"/>
</dbReference>
<evidence type="ECO:0000259" key="4">
    <source>
        <dbReference type="PROSITE" id="PS50949"/>
    </source>
</evidence>
<reference evidence="5" key="1">
    <citation type="submission" date="2020-12" db="EMBL/GenBank/DDBJ databases">
        <title>Taurinivorans muris gen. nov., sp. nov., fundamental and realized metabolic niche of a ubiquitous sulfidogenic bacterium in the murine intestine.</title>
        <authorList>
            <person name="Ye H."/>
            <person name="Hanson B.T."/>
            <person name="Loy A."/>
        </authorList>
    </citation>
    <scope>NUCLEOTIDE SEQUENCE</scope>
    <source>
        <strain evidence="5">LT0009</strain>
    </source>
</reference>
<dbReference type="Pfam" id="PF00392">
    <property type="entry name" value="GntR"/>
    <property type="match status" value="1"/>
</dbReference>
<dbReference type="InterPro" id="IPR036390">
    <property type="entry name" value="WH_DNA-bd_sf"/>
</dbReference>
<evidence type="ECO:0000256" key="3">
    <source>
        <dbReference type="ARBA" id="ARBA00023163"/>
    </source>
</evidence>
<evidence type="ECO:0000313" key="5">
    <source>
        <dbReference type="EMBL" id="UWX05900.1"/>
    </source>
</evidence>
<dbReference type="PANTHER" id="PTHR43537">
    <property type="entry name" value="TRANSCRIPTIONAL REGULATOR, GNTR FAMILY"/>
    <property type="match status" value="1"/>
</dbReference>
<dbReference type="InterPro" id="IPR000524">
    <property type="entry name" value="Tscrpt_reg_HTH_GntR"/>
</dbReference>
<protein>
    <submittedName>
        <fullName evidence="5">GntR family transcriptional regulator</fullName>
    </submittedName>
</protein>
<dbReference type="Gene3D" id="1.20.120.530">
    <property type="entry name" value="GntR ligand-binding domain-like"/>
    <property type="match status" value="1"/>
</dbReference>
<dbReference type="InterPro" id="IPR011711">
    <property type="entry name" value="GntR_C"/>
</dbReference>
<dbReference type="Pfam" id="PF07729">
    <property type="entry name" value="FCD"/>
    <property type="match status" value="1"/>
</dbReference>
<dbReference type="SUPFAM" id="SSF46785">
    <property type="entry name" value="Winged helix' DNA-binding domain"/>
    <property type="match status" value="1"/>
</dbReference>
<dbReference type="SMART" id="SM00895">
    <property type="entry name" value="FCD"/>
    <property type="match status" value="1"/>
</dbReference>
<dbReference type="Gene3D" id="1.10.10.10">
    <property type="entry name" value="Winged helix-like DNA-binding domain superfamily/Winged helix DNA-binding domain"/>
    <property type="match status" value="1"/>
</dbReference>
<keyword evidence="2" id="KW-0238">DNA-binding</keyword>
<evidence type="ECO:0000313" key="6">
    <source>
        <dbReference type="Proteomes" id="UP001058120"/>
    </source>
</evidence>
<dbReference type="InterPro" id="IPR036388">
    <property type="entry name" value="WH-like_DNA-bd_sf"/>
</dbReference>
<keyword evidence="6" id="KW-1185">Reference proteome</keyword>
<feature type="domain" description="HTH gntR-type" evidence="4">
    <location>
        <begin position="8"/>
        <end position="74"/>
    </location>
</feature>